<sequence>MSNAELNEKLSRLPNSTVMFLIKVLCRYIRQDDVCDLVIQQLQDHRVVLVSFILVYRGLTDDEMKHAHKRIRYRATCTVYHQTEIWTVCSVYMPVNFIQTYLNSLTFLRKKKGWVVNASEVIISEGTTSAFHEKRVRNMMNMKLFVDTDANVRLRLARRIRRDTVELEMAIFTGVGFGKKLCGVSIIPSGQSMGERTAFMYCQRHDLPIDPVLITG</sequence>
<organism evidence="1 2">
    <name type="scientific">Bauhinia variegata</name>
    <name type="common">Purple orchid tree</name>
    <name type="synonym">Phanera variegata</name>
    <dbReference type="NCBI Taxonomy" id="167791"/>
    <lineage>
        <taxon>Eukaryota</taxon>
        <taxon>Viridiplantae</taxon>
        <taxon>Streptophyta</taxon>
        <taxon>Embryophyta</taxon>
        <taxon>Tracheophyta</taxon>
        <taxon>Spermatophyta</taxon>
        <taxon>Magnoliopsida</taxon>
        <taxon>eudicotyledons</taxon>
        <taxon>Gunneridae</taxon>
        <taxon>Pentapetalae</taxon>
        <taxon>rosids</taxon>
        <taxon>fabids</taxon>
        <taxon>Fabales</taxon>
        <taxon>Fabaceae</taxon>
        <taxon>Cercidoideae</taxon>
        <taxon>Cercideae</taxon>
        <taxon>Bauhiniinae</taxon>
        <taxon>Bauhinia</taxon>
    </lineage>
</organism>
<accession>A0ACB9P5G2</accession>
<comment type="caution">
    <text evidence="1">The sequence shown here is derived from an EMBL/GenBank/DDBJ whole genome shotgun (WGS) entry which is preliminary data.</text>
</comment>
<dbReference type="Proteomes" id="UP000828941">
    <property type="component" value="Chromosome 5"/>
</dbReference>
<gene>
    <name evidence="1" type="ORF">L6164_010955</name>
</gene>
<proteinExistence type="predicted"/>
<evidence type="ECO:0000313" key="2">
    <source>
        <dbReference type="Proteomes" id="UP000828941"/>
    </source>
</evidence>
<reference evidence="1 2" key="1">
    <citation type="journal article" date="2022" name="DNA Res.">
        <title>Chromosomal-level genome assembly of the orchid tree Bauhinia variegata (Leguminosae; Cercidoideae) supports the allotetraploid origin hypothesis of Bauhinia.</title>
        <authorList>
            <person name="Zhong Y."/>
            <person name="Chen Y."/>
            <person name="Zheng D."/>
            <person name="Pang J."/>
            <person name="Liu Y."/>
            <person name="Luo S."/>
            <person name="Meng S."/>
            <person name="Qian L."/>
            <person name="Wei D."/>
            <person name="Dai S."/>
            <person name="Zhou R."/>
        </authorList>
    </citation>
    <scope>NUCLEOTIDE SEQUENCE [LARGE SCALE GENOMIC DNA]</scope>
    <source>
        <strain evidence="1">BV-YZ2020</strain>
    </source>
</reference>
<name>A0ACB9P5G2_BAUVA</name>
<dbReference type="EMBL" id="CM039430">
    <property type="protein sequence ID" value="KAI4343626.1"/>
    <property type="molecule type" value="Genomic_DNA"/>
</dbReference>
<protein>
    <submittedName>
        <fullName evidence="1">Uncharacterized protein</fullName>
    </submittedName>
</protein>
<keyword evidence="2" id="KW-1185">Reference proteome</keyword>
<evidence type="ECO:0000313" key="1">
    <source>
        <dbReference type="EMBL" id="KAI4343626.1"/>
    </source>
</evidence>